<feature type="transmembrane region" description="Helical" evidence="9">
    <location>
        <begin position="41"/>
        <end position="61"/>
    </location>
</feature>
<dbReference type="Gene3D" id="1.10.10.60">
    <property type="entry name" value="Homeodomain-like"/>
    <property type="match status" value="1"/>
</dbReference>
<dbReference type="Gramene" id="GBG63598">
    <property type="protein sequence ID" value="GBG63598"/>
    <property type="gene ID" value="CBR_g38664"/>
</dbReference>
<dbReference type="SUPFAM" id="SSF56672">
    <property type="entry name" value="DNA/RNA polymerases"/>
    <property type="match status" value="1"/>
</dbReference>
<dbReference type="CDD" id="cd01647">
    <property type="entry name" value="RT_LTR"/>
    <property type="match status" value="1"/>
</dbReference>
<keyword evidence="3" id="KW-0548">Nucleotidyltransferase</keyword>
<dbReference type="Gene3D" id="3.10.10.10">
    <property type="entry name" value="HIV Type 1 Reverse Transcriptase, subunit A, domain 1"/>
    <property type="match status" value="1"/>
</dbReference>
<evidence type="ECO:0000313" key="12">
    <source>
        <dbReference type="Proteomes" id="UP000265515"/>
    </source>
</evidence>
<dbReference type="AlphaFoldDB" id="A0A388K0N5"/>
<feature type="region of interest" description="Disordered" evidence="8">
    <location>
        <begin position="229"/>
        <end position="250"/>
    </location>
</feature>
<dbReference type="FunFam" id="3.10.10.10:FF:000007">
    <property type="entry name" value="Retrovirus-related Pol polyprotein from transposon 17.6-like Protein"/>
    <property type="match status" value="1"/>
</dbReference>
<feature type="region of interest" description="Disordered" evidence="8">
    <location>
        <begin position="449"/>
        <end position="508"/>
    </location>
</feature>
<sequence>MLSSSVCVLHCRRLVDLHRRHQVAALSYASLMTYLYRRLPLLLLVVILLIVVVLFHVCISLKVPGRTRWRHSVKKGVDMDDRQPKSRALLDSPTAHHAQHSGARKSQQYDPSVYAHLLSHGIPLPPADDKVEEVGSRTVALGSGSTQDWAGSQFFGNRQTTFRQSHTQLLEEGIGEEDTLADVNLSFGLCSGSSATTTRTRIINLHPDDNWGDAALVGLSGGGSSRVQLPSQLSGGQVTGRRSGGGGVDTRFAVNVDERTGRQVWAEHRQQLRGDCEDAITRGVRQLHVDGSDVDKEVAVEVDDFKDIDEEDEDDEEGAVDIRPVGRTSMGGRGRSKKASAAHRRQTKTTASGESDGEGDMDVDGGRNFWSVEHMVALVRAKRDQDAHLEGMGQAFACMKPREWKCQDVHERLKKGVVRSGENCGKKWDNLMQQFKKGSAAKNHTIHPRNVADNGVLGGVEMPSGSRGGRGDGGGVGDVLGEPHEEEGGPTKGSSFSTGSTVGLAKRKNMRQQTFKALTKVMEKHDTLMGTTLESAIKRQCKGSSFSTGSTEGLAKRKNTRPQTFEALTDVMEKHVTLMATTLESASKRQCSMLMRQCEIMESEVDAQKKHYVESDDVSKLMIELLPGAVPPKGRIYRMSPAELDELRRQLETLASKGWIRPSTSEFGAAVLFVPKGNGEFRMCIDNWGLNKITRKSTEPLPRIDDLLDMVQGCTIFSKIDLKFGYHQIEMAEGDVHKTAFKTRYGTYEYLVMPFGLCNAPGTFQIEMHRILRPYLDRFVVVYLDDILIFLRGHDEDVTCLAMSSNGDLIASGQNGRNADVIVWSFAKRDLLFRMSEHDFGVVCVEFSHDDRLLCSIGPPRSQKIIIWDMSSGCQVAHRTADGTPIAAMAWGGYDINARGHPTSNYRLATSGRGTVRVWILDPLQGKLSSTDCQAGGVIREYTSLAFSHNGRYIFSGTQSGDIGTFSLTTFALQATFGVCAAGVTALIVASGGELIAGGGDGSVTIIRPEVHRDGDVKNDPRAHVKGEVCMLSAPKPLAREDGSAANHADGDGQGKGDNKDPSEEEARSQRGGPCEERPCQFIAAATKEGFVYKIRREDMKITTLMENHIAEINEGGFPPGCCDRAVTYVLRGSLNTCSYAHLTPFFLPFFL</sequence>
<dbReference type="Gene3D" id="3.30.70.270">
    <property type="match status" value="1"/>
</dbReference>
<dbReference type="Proteomes" id="UP000265515">
    <property type="component" value="Unassembled WGS sequence"/>
</dbReference>
<keyword evidence="7" id="KW-0695">RNA-directed DNA polymerase</keyword>
<keyword evidence="4" id="KW-0540">Nuclease</keyword>
<evidence type="ECO:0000256" key="9">
    <source>
        <dbReference type="SAM" id="Phobius"/>
    </source>
</evidence>
<dbReference type="PANTHER" id="PTHR24559:SF444">
    <property type="entry name" value="REVERSE TRANSCRIPTASE DOMAIN-CONTAINING PROTEIN"/>
    <property type="match status" value="1"/>
</dbReference>
<evidence type="ECO:0000256" key="2">
    <source>
        <dbReference type="ARBA" id="ARBA00022679"/>
    </source>
</evidence>
<feature type="compositionally biased region" description="Polar residues" evidence="8">
    <location>
        <begin position="492"/>
        <end position="501"/>
    </location>
</feature>
<organism evidence="11 12">
    <name type="scientific">Chara braunii</name>
    <name type="common">Braun's stonewort</name>
    <dbReference type="NCBI Taxonomy" id="69332"/>
    <lineage>
        <taxon>Eukaryota</taxon>
        <taxon>Viridiplantae</taxon>
        <taxon>Streptophyta</taxon>
        <taxon>Charophyceae</taxon>
        <taxon>Charales</taxon>
        <taxon>Characeae</taxon>
        <taxon>Chara</taxon>
    </lineage>
</organism>
<keyword evidence="9" id="KW-1133">Transmembrane helix</keyword>
<evidence type="ECO:0000259" key="10">
    <source>
        <dbReference type="Pfam" id="PF00078"/>
    </source>
</evidence>
<reference evidence="11 12" key="1">
    <citation type="journal article" date="2018" name="Cell">
        <title>The Chara Genome: Secondary Complexity and Implications for Plant Terrestrialization.</title>
        <authorList>
            <person name="Nishiyama T."/>
            <person name="Sakayama H."/>
            <person name="Vries J.D."/>
            <person name="Buschmann H."/>
            <person name="Saint-Marcoux D."/>
            <person name="Ullrich K.K."/>
            <person name="Haas F.B."/>
            <person name="Vanderstraeten L."/>
            <person name="Becker D."/>
            <person name="Lang D."/>
            <person name="Vosolsobe S."/>
            <person name="Rombauts S."/>
            <person name="Wilhelmsson P.K.I."/>
            <person name="Janitza P."/>
            <person name="Kern R."/>
            <person name="Heyl A."/>
            <person name="Rumpler F."/>
            <person name="Villalobos L.I.A.C."/>
            <person name="Clay J.M."/>
            <person name="Skokan R."/>
            <person name="Toyoda A."/>
            <person name="Suzuki Y."/>
            <person name="Kagoshima H."/>
            <person name="Schijlen E."/>
            <person name="Tajeshwar N."/>
            <person name="Catarino B."/>
            <person name="Hetherington A.J."/>
            <person name="Saltykova A."/>
            <person name="Bonnot C."/>
            <person name="Breuninger H."/>
            <person name="Symeonidi A."/>
            <person name="Radhakrishnan G.V."/>
            <person name="Van Nieuwerburgh F."/>
            <person name="Deforce D."/>
            <person name="Chang C."/>
            <person name="Karol K.G."/>
            <person name="Hedrich R."/>
            <person name="Ulvskov P."/>
            <person name="Glockner G."/>
            <person name="Delwiche C.F."/>
            <person name="Petrasek J."/>
            <person name="Van de Peer Y."/>
            <person name="Friml J."/>
            <person name="Beilby M."/>
            <person name="Dolan L."/>
            <person name="Kohara Y."/>
            <person name="Sugano S."/>
            <person name="Fujiyama A."/>
            <person name="Delaux P.-M."/>
            <person name="Quint M."/>
            <person name="TheiBen G."/>
            <person name="Hagemann M."/>
            <person name="Harholt J."/>
            <person name="Dunand C."/>
            <person name="Zachgo S."/>
            <person name="Langdale J."/>
            <person name="Maumus F."/>
            <person name="Straeten D.V.D."/>
            <person name="Gould S.B."/>
            <person name="Rensing S.A."/>
        </authorList>
    </citation>
    <scope>NUCLEOTIDE SEQUENCE [LARGE SCALE GENOMIC DNA]</scope>
    <source>
        <strain evidence="11 12">S276</strain>
    </source>
</reference>
<feature type="compositionally biased region" description="Basic residues" evidence="8">
    <location>
        <begin position="334"/>
        <end position="347"/>
    </location>
</feature>
<keyword evidence="12" id="KW-1185">Reference proteome</keyword>
<dbReference type="InterPro" id="IPR053134">
    <property type="entry name" value="RNA-dir_DNA_polymerase"/>
</dbReference>
<feature type="compositionally biased region" description="Acidic residues" evidence="8">
    <location>
        <begin position="306"/>
        <end position="319"/>
    </location>
</feature>
<name>A0A388K0N5_CHABU</name>
<dbReference type="InterPro" id="IPR043502">
    <property type="entry name" value="DNA/RNA_pol_sf"/>
</dbReference>
<feature type="region of interest" description="Disordered" evidence="8">
    <location>
        <begin position="74"/>
        <end position="107"/>
    </location>
</feature>
<dbReference type="GO" id="GO:0006508">
    <property type="term" value="P:proteolysis"/>
    <property type="evidence" value="ECO:0007669"/>
    <property type="project" value="UniProtKB-KW"/>
</dbReference>
<protein>
    <recommendedName>
        <fullName evidence="10">Reverse transcriptase domain-containing protein</fullName>
    </recommendedName>
</protein>
<dbReference type="PANTHER" id="PTHR24559">
    <property type="entry name" value="TRANSPOSON TY3-I GAG-POL POLYPROTEIN"/>
    <property type="match status" value="1"/>
</dbReference>
<gene>
    <name evidence="11" type="ORF">CBR_g38664</name>
</gene>
<dbReference type="InterPro" id="IPR001680">
    <property type="entry name" value="WD40_rpt"/>
</dbReference>
<dbReference type="Pfam" id="PF00078">
    <property type="entry name" value="RVT_1"/>
    <property type="match status" value="1"/>
</dbReference>
<dbReference type="GO" id="GO:0008233">
    <property type="term" value="F:peptidase activity"/>
    <property type="evidence" value="ECO:0007669"/>
    <property type="project" value="UniProtKB-KW"/>
</dbReference>
<evidence type="ECO:0000256" key="7">
    <source>
        <dbReference type="ARBA" id="ARBA00022918"/>
    </source>
</evidence>
<feature type="compositionally biased region" description="Basic and acidic residues" evidence="8">
    <location>
        <begin position="75"/>
        <end position="84"/>
    </location>
</feature>
<dbReference type="EMBL" id="BFEA01000040">
    <property type="protein sequence ID" value="GBG63598.1"/>
    <property type="molecule type" value="Genomic_DNA"/>
</dbReference>
<keyword evidence="5" id="KW-0255">Endonuclease</keyword>
<evidence type="ECO:0000256" key="3">
    <source>
        <dbReference type="ARBA" id="ARBA00022695"/>
    </source>
</evidence>
<dbReference type="InterPro" id="IPR000477">
    <property type="entry name" value="RT_dom"/>
</dbReference>
<dbReference type="GO" id="GO:0004519">
    <property type="term" value="F:endonuclease activity"/>
    <property type="evidence" value="ECO:0007669"/>
    <property type="project" value="UniProtKB-KW"/>
</dbReference>
<dbReference type="InterPro" id="IPR015943">
    <property type="entry name" value="WD40/YVTN_repeat-like_dom_sf"/>
</dbReference>
<feature type="domain" description="Reverse transcriptase" evidence="10">
    <location>
        <begin position="674"/>
        <end position="801"/>
    </location>
</feature>
<dbReference type="InterPro" id="IPR043128">
    <property type="entry name" value="Rev_trsase/Diguanyl_cyclase"/>
</dbReference>
<keyword evidence="9" id="KW-0472">Membrane</keyword>
<feature type="compositionally biased region" description="Gly residues" evidence="8">
    <location>
        <begin position="466"/>
        <end position="478"/>
    </location>
</feature>
<dbReference type="InterPro" id="IPR036322">
    <property type="entry name" value="WD40_repeat_dom_sf"/>
</dbReference>
<feature type="region of interest" description="Disordered" evidence="8">
    <location>
        <begin position="298"/>
        <end position="365"/>
    </location>
</feature>
<keyword evidence="1" id="KW-0645">Protease</keyword>
<dbReference type="OrthoDB" id="6252103at2759"/>
<evidence type="ECO:0000313" key="11">
    <source>
        <dbReference type="EMBL" id="GBG63598.1"/>
    </source>
</evidence>
<keyword evidence="2" id="KW-0808">Transferase</keyword>
<evidence type="ECO:0000256" key="1">
    <source>
        <dbReference type="ARBA" id="ARBA00022670"/>
    </source>
</evidence>
<dbReference type="Gene3D" id="2.130.10.10">
    <property type="entry name" value="YVTN repeat-like/Quinoprotein amine dehydrogenase"/>
    <property type="match status" value="1"/>
</dbReference>
<proteinExistence type="predicted"/>
<keyword evidence="9" id="KW-0812">Transmembrane</keyword>
<keyword evidence="6" id="KW-0378">Hydrolase</keyword>
<dbReference type="SUPFAM" id="SSF50978">
    <property type="entry name" value="WD40 repeat-like"/>
    <property type="match status" value="1"/>
</dbReference>
<dbReference type="GO" id="GO:0003964">
    <property type="term" value="F:RNA-directed DNA polymerase activity"/>
    <property type="evidence" value="ECO:0007669"/>
    <property type="project" value="UniProtKB-KW"/>
</dbReference>
<dbReference type="SMART" id="SM00320">
    <property type="entry name" value="WD40"/>
    <property type="match status" value="4"/>
</dbReference>
<accession>A0A388K0N5</accession>
<evidence type="ECO:0000256" key="6">
    <source>
        <dbReference type="ARBA" id="ARBA00022801"/>
    </source>
</evidence>
<evidence type="ECO:0000256" key="5">
    <source>
        <dbReference type="ARBA" id="ARBA00022759"/>
    </source>
</evidence>
<feature type="region of interest" description="Disordered" evidence="8">
    <location>
        <begin position="1040"/>
        <end position="1076"/>
    </location>
</feature>
<comment type="caution">
    <text evidence="11">The sequence shown here is derived from an EMBL/GenBank/DDBJ whole genome shotgun (WGS) entry which is preliminary data.</text>
</comment>
<evidence type="ECO:0000256" key="4">
    <source>
        <dbReference type="ARBA" id="ARBA00022722"/>
    </source>
</evidence>
<evidence type="ECO:0000256" key="8">
    <source>
        <dbReference type="SAM" id="MobiDB-lite"/>
    </source>
</evidence>